<dbReference type="Proteomes" id="UP000823823">
    <property type="component" value="Unassembled WGS sequence"/>
</dbReference>
<protein>
    <submittedName>
        <fullName evidence="5">GPP34 family phosphoprotein</fullName>
    </submittedName>
</protein>
<comment type="caution">
    <text evidence="5">The sequence shown here is derived from an EMBL/GenBank/DDBJ whole genome shotgun (WGS) entry which is preliminary data.</text>
</comment>
<dbReference type="Gene3D" id="1.10.3630.10">
    <property type="entry name" value="yeast vps74-n-term truncation variant domain like"/>
    <property type="match status" value="1"/>
</dbReference>
<accession>A0A9D2LAW1</accession>
<dbReference type="EMBL" id="DWZH01000007">
    <property type="protein sequence ID" value="HJB09061.1"/>
    <property type="molecule type" value="Genomic_DNA"/>
</dbReference>
<dbReference type="Pfam" id="PF05719">
    <property type="entry name" value="GPP34"/>
    <property type="match status" value="1"/>
</dbReference>
<evidence type="ECO:0000256" key="2">
    <source>
        <dbReference type="ARBA" id="ARBA00023034"/>
    </source>
</evidence>
<keyword evidence="4" id="KW-0472">Membrane</keyword>
<name>A0A9D2LAW1_9MICO</name>
<reference evidence="5" key="1">
    <citation type="journal article" date="2021" name="PeerJ">
        <title>Extensive microbial diversity within the chicken gut microbiome revealed by metagenomics and culture.</title>
        <authorList>
            <person name="Gilroy R."/>
            <person name="Ravi A."/>
            <person name="Getino M."/>
            <person name="Pursley I."/>
            <person name="Horton D.L."/>
            <person name="Alikhan N.F."/>
            <person name="Baker D."/>
            <person name="Gharbi K."/>
            <person name="Hall N."/>
            <person name="Watson M."/>
            <person name="Adriaenssens E.M."/>
            <person name="Foster-Nyarko E."/>
            <person name="Jarju S."/>
            <person name="Secka A."/>
            <person name="Antonio M."/>
            <person name="Oren A."/>
            <person name="Chaudhuri R.R."/>
            <person name="La Ragione R."/>
            <person name="Hildebrand F."/>
            <person name="Pallen M.J."/>
        </authorList>
    </citation>
    <scope>NUCLEOTIDE SEQUENCE</scope>
    <source>
        <strain evidence="5">ChiHjej13B12-24818</strain>
    </source>
</reference>
<dbReference type="GO" id="GO:0005737">
    <property type="term" value="C:cytoplasm"/>
    <property type="evidence" value="ECO:0007669"/>
    <property type="project" value="UniProtKB-ARBA"/>
</dbReference>
<gene>
    <name evidence="5" type="ORF">H9786_00805</name>
</gene>
<proteinExistence type="predicted"/>
<keyword evidence="2" id="KW-0333">Golgi apparatus</keyword>
<dbReference type="InterPro" id="IPR038261">
    <property type="entry name" value="GPP34-like_sf"/>
</dbReference>
<evidence type="ECO:0000256" key="1">
    <source>
        <dbReference type="ARBA" id="ARBA00004255"/>
    </source>
</evidence>
<reference evidence="5" key="2">
    <citation type="submission" date="2021-04" db="EMBL/GenBank/DDBJ databases">
        <authorList>
            <person name="Gilroy R."/>
        </authorList>
    </citation>
    <scope>NUCLEOTIDE SEQUENCE</scope>
    <source>
        <strain evidence="5">ChiHjej13B12-24818</strain>
    </source>
</reference>
<comment type="subcellular location">
    <subcellularLocation>
        <location evidence="1">Golgi apparatus membrane</location>
        <topology evidence="1">Peripheral membrane protein</topology>
        <orientation evidence="1">Cytoplasmic side</orientation>
    </subcellularLocation>
</comment>
<organism evidence="5 6">
    <name type="scientific">Candidatus Brachybacterium merdavium</name>
    <dbReference type="NCBI Taxonomy" id="2838513"/>
    <lineage>
        <taxon>Bacteria</taxon>
        <taxon>Bacillati</taxon>
        <taxon>Actinomycetota</taxon>
        <taxon>Actinomycetes</taxon>
        <taxon>Micrococcales</taxon>
        <taxon>Dermabacteraceae</taxon>
        <taxon>Brachybacterium</taxon>
    </lineage>
</organism>
<sequence>MSTTTTIPGELFLLLTDEAGRQATSFRRQALAAAAIAELLLRERIALSERRNPDVEIVDPSPTGEPALDRSLAALAEVRRPRLQSVISHRRMDLTEVLGEELATAGAVSRTQGWFTTRWPTEDPSIENALRARLVGSLRDSSRASLQDGIILELLRSLRIAHRILKSDLDGMRRREVDQAIKALAVDHPAAQALRRAMDSMTAAMAGATGGAAGGGS</sequence>
<evidence type="ECO:0000256" key="3">
    <source>
        <dbReference type="ARBA" id="ARBA00023121"/>
    </source>
</evidence>
<dbReference type="InterPro" id="IPR008628">
    <property type="entry name" value="GPP34-like"/>
</dbReference>
<keyword evidence="3" id="KW-0446">Lipid-binding</keyword>
<evidence type="ECO:0000313" key="5">
    <source>
        <dbReference type="EMBL" id="HJB09061.1"/>
    </source>
</evidence>
<dbReference type="GO" id="GO:0012505">
    <property type="term" value="C:endomembrane system"/>
    <property type="evidence" value="ECO:0007669"/>
    <property type="project" value="UniProtKB-ARBA"/>
</dbReference>
<dbReference type="GO" id="GO:0070273">
    <property type="term" value="F:phosphatidylinositol-4-phosphate binding"/>
    <property type="evidence" value="ECO:0007669"/>
    <property type="project" value="InterPro"/>
</dbReference>
<evidence type="ECO:0000256" key="4">
    <source>
        <dbReference type="ARBA" id="ARBA00023136"/>
    </source>
</evidence>
<dbReference type="AlphaFoldDB" id="A0A9D2LAW1"/>
<evidence type="ECO:0000313" key="6">
    <source>
        <dbReference type="Proteomes" id="UP000823823"/>
    </source>
</evidence>